<proteinExistence type="predicted"/>
<dbReference type="WBParaSite" id="ACAC_0000349001-mRNA-1">
    <property type="protein sequence ID" value="ACAC_0000349001-mRNA-1"/>
    <property type="gene ID" value="ACAC_0000349001"/>
</dbReference>
<name>A0A0K0D0B0_ANGCA</name>
<reference evidence="2" key="2">
    <citation type="submission" date="2017-02" db="UniProtKB">
        <authorList>
            <consortium name="WormBaseParasite"/>
        </authorList>
    </citation>
    <scope>IDENTIFICATION</scope>
</reference>
<reference evidence="1" key="1">
    <citation type="submission" date="2012-09" db="EMBL/GenBank/DDBJ databases">
        <authorList>
            <person name="Martin A.A."/>
        </authorList>
    </citation>
    <scope>NUCLEOTIDE SEQUENCE</scope>
</reference>
<accession>A0A0K0D0B0</accession>
<dbReference type="STRING" id="6313.A0A0K0D0B0"/>
<protein>
    <submittedName>
        <fullName evidence="2">Cadherin domain-containing protein</fullName>
    </submittedName>
</protein>
<keyword evidence="1" id="KW-1185">Reference proteome</keyword>
<evidence type="ECO:0000313" key="1">
    <source>
        <dbReference type="Proteomes" id="UP000035642"/>
    </source>
</evidence>
<dbReference type="AlphaFoldDB" id="A0A0K0D0B0"/>
<dbReference type="Proteomes" id="UP000035642">
    <property type="component" value="Unassembled WGS sequence"/>
</dbReference>
<evidence type="ECO:0000313" key="2">
    <source>
        <dbReference type="WBParaSite" id="ACAC_0000349001-mRNA-1"/>
    </source>
</evidence>
<organism evidence="1 2">
    <name type="scientific">Angiostrongylus cantonensis</name>
    <name type="common">Rat lungworm</name>
    <dbReference type="NCBI Taxonomy" id="6313"/>
    <lineage>
        <taxon>Eukaryota</taxon>
        <taxon>Metazoa</taxon>
        <taxon>Ecdysozoa</taxon>
        <taxon>Nematoda</taxon>
        <taxon>Chromadorea</taxon>
        <taxon>Rhabditida</taxon>
        <taxon>Rhabditina</taxon>
        <taxon>Rhabditomorpha</taxon>
        <taxon>Strongyloidea</taxon>
        <taxon>Metastrongylidae</taxon>
        <taxon>Angiostrongylus</taxon>
    </lineage>
</organism>
<sequence length="174" mass="19914">MIICWGAWQPFENQTQLNANGHQQASVSLIGGPRPNPEESMCFKNLLHLFRRDDSIFTESAPKITIQFNFILDNVEDENLYGNHVDEEPLIRVHMVDAAPTYINKRSEGHRILLGPLMPRYLMFRLFPAIRDRDGNLPMLVDINTTATLSSRTVEINDGLGTNEVIVQFMAMKW</sequence>